<keyword evidence="3" id="KW-0813">Transport</keyword>
<dbReference type="STRING" id="1086013.SAMN05421774_102309"/>
<dbReference type="InterPro" id="IPR010130">
    <property type="entry name" value="T1SS_OMP_TolC"/>
</dbReference>
<keyword evidence="10" id="KW-1185">Reference proteome</keyword>
<evidence type="ECO:0000256" key="1">
    <source>
        <dbReference type="ARBA" id="ARBA00004442"/>
    </source>
</evidence>
<protein>
    <submittedName>
        <fullName evidence="9">Outer membrane protein</fullName>
    </submittedName>
</protein>
<evidence type="ECO:0000256" key="8">
    <source>
        <dbReference type="SAM" id="SignalP"/>
    </source>
</evidence>
<name>A0A1N7M090_9RHOB</name>
<dbReference type="EMBL" id="FTOT01000002">
    <property type="protein sequence ID" value="SIS79484.1"/>
    <property type="molecule type" value="Genomic_DNA"/>
</dbReference>
<dbReference type="PANTHER" id="PTHR30026:SF22">
    <property type="entry name" value="OUTER MEMBRANE EFFLUX PROTEIN"/>
    <property type="match status" value="1"/>
</dbReference>
<dbReference type="Gene3D" id="1.20.1600.10">
    <property type="entry name" value="Outer membrane efflux proteins (OEP)"/>
    <property type="match status" value="1"/>
</dbReference>
<dbReference type="NCBIfam" id="TIGR01844">
    <property type="entry name" value="type_I_sec_TolC"/>
    <property type="match status" value="1"/>
</dbReference>
<evidence type="ECO:0000313" key="9">
    <source>
        <dbReference type="EMBL" id="SIS79484.1"/>
    </source>
</evidence>
<evidence type="ECO:0000256" key="3">
    <source>
        <dbReference type="ARBA" id="ARBA00022448"/>
    </source>
</evidence>
<dbReference type="SUPFAM" id="SSF56954">
    <property type="entry name" value="Outer membrane efflux proteins (OEP)"/>
    <property type="match status" value="1"/>
</dbReference>
<proteinExistence type="inferred from homology"/>
<comment type="similarity">
    <text evidence="2">Belongs to the outer membrane factor (OMF) (TC 1.B.17) family.</text>
</comment>
<evidence type="ECO:0000256" key="4">
    <source>
        <dbReference type="ARBA" id="ARBA00022452"/>
    </source>
</evidence>
<keyword evidence="5" id="KW-0812">Transmembrane</keyword>
<dbReference type="Pfam" id="PF02321">
    <property type="entry name" value="OEP"/>
    <property type="match status" value="2"/>
</dbReference>
<dbReference type="GO" id="GO:1990281">
    <property type="term" value="C:efflux pump complex"/>
    <property type="evidence" value="ECO:0007669"/>
    <property type="project" value="TreeGrafter"/>
</dbReference>
<accession>A0A1N7M090</accession>
<keyword evidence="6" id="KW-0472">Membrane</keyword>
<dbReference type="AlphaFoldDB" id="A0A1N7M090"/>
<keyword evidence="4" id="KW-1134">Transmembrane beta strand</keyword>
<keyword evidence="7" id="KW-0998">Cell outer membrane</keyword>
<evidence type="ECO:0000256" key="5">
    <source>
        <dbReference type="ARBA" id="ARBA00022692"/>
    </source>
</evidence>
<evidence type="ECO:0000256" key="2">
    <source>
        <dbReference type="ARBA" id="ARBA00007613"/>
    </source>
</evidence>
<keyword evidence="8" id="KW-0732">Signal</keyword>
<sequence length="460" mass="49498">MLGRARQMMLGAAVAIVAAAPVQAETLGDALISAYKNSSLLEQNRALLRAADEDVAQAVSALRPVVDFVTRATHLHNEARLPTGASVSPDSLTLTASLTASLTLYDGGVNRMGIAAAKETVLATRQGLIGVEHSVLYSAVRAYMMLRMYEDIVALRQGNVRVLTRELEAAQDRFDLGEITRTDVALAEARLAGARAELSAAQGNVLVGRETYILAIGKPPGRLSNPPRLPVTARSVEEAKRIARGQHYAIKQLQHQLAAAEINLQRAKARMGPSVTVQGSVGMDDSGLVDRSVTLGLSQRLYQGGGMSSAYRRAMAQRDAARSALQYKVAEVEQAVGEAWAQRSVARASIEATDRQIVAAQAAYDGVREETTLGARTTLDLLNAEQELLDARADRLTVVTNEYISTYGLLAAMGYLTVEHLKLGIPTYDVTAYYNAVKNAPAASAQGKRLDRILQTYQRN</sequence>
<dbReference type="GO" id="GO:0009279">
    <property type="term" value="C:cell outer membrane"/>
    <property type="evidence" value="ECO:0007669"/>
    <property type="project" value="UniProtKB-SubCell"/>
</dbReference>
<gene>
    <name evidence="9" type="ORF">SAMN05421774_102309</name>
</gene>
<dbReference type="GO" id="GO:0015562">
    <property type="term" value="F:efflux transmembrane transporter activity"/>
    <property type="evidence" value="ECO:0007669"/>
    <property type="project" value="InterPro"/>
</dbReference>
<evidence type="ECO:0000256" key="6">
    <source>
        <dbReference type="ARBA" id="ARBA00023136"/>
    </source>
</evidence>
<feature type="chain" id="PRO_5012952819" evidence="8">
    <location>
        <begin position="25"/>
        <end position="460"/>
    </location>
</feature>
<feature type="signal peptide" evidence="8">
    <location>
        <begin position="1"/>
        <end position="24"/>
    </location>
</feature>
<dbReference type="InterPro" id="IPR003423">
    <property type="entry name" value="OMP_efflux"/>
</dbReference>
<reference evidence="9 10" key="1">
    <citation type="submission" date="2017-01" db="EMBL/GenBank/DDBJ databases">
        <authorList>
            <person name="Mah S.A."/>
            <person name="Swanson W.J."/>
            <person name="Moy G.W."/>
            <person name="Vacquier V.D."/>
        </authorList>
    </citation>
    <scope>NUCLEOTIDE SEQUENCE [LARGE SCALE GENOMIC DNA]</scope>
    <source>
        <strain evidence="9 10">DSM 26375</strain>
    </source>
</reference>
<evidence type="ECO:0000313" key="10">
    <source>
        <dbReference type="Proteomes" id="UP000186141"/>
    </source>
</evidence>
<organism evidence="9 10">
    <name type="scientific">Gemmobacter megaterium</name>
    <dbReference type="NCBI Taxonomy" id="1086013"/>
    <lineage>
        <taxon>Bacteria</taxon>
        <taxon>Pseudomonadati</taxon>
        <taxon>Pseudomonadota</taxon>
        <taxon>Alphaproteobacteria</taxon>
        <taxon>Rhodobacterales</taxon>
        <taxon>Paracoccaceae</taxon>
        <taxon>Gemmobacter</taxon>
    </lineage>
</organism>
<dbReference type="InterPro" id="IPR051906">
    <property type="entry name" value="TolC-like"/>
</dbReference>
<dbReference type="GO" id="GO:0015288">
    <property type="term" value="F:porin activity"/>
    <property type="evidence" value="ECO:0007669"/>
    <property type="project" value="TreeGrafter"/>
</dbReference>
<dbReference type="Proteomes" id="UP000186141">
    <property type="component" value="Unassembled WGS sequence"/>
</dbReference>
<dbReference type="PANTHER" id="PTHR30026">
    <property type="entry name" value="OUTER MEMBRANE PROTEIN TOLC"/>
    <property type="match status" value="1"/>
</dbReference>
<evidence type="ECO:0000256" key="7">
    <source>
        <dbReference type="ARBA" id="ARBA00023237"/>
    </source>
</evidence>
<comment type="subcellular location">
    <subcellularLocation>
        <location evidence="1">Cell outer membrane</location>
    </subcellularLocation>
</comment>